<dbReference type="FunFam" id="3.40.50.11660:FF:000001">
    <property type="entry name" value="alpha-(1,3)-fucosyltransferase 9"/>
    <property type="match status" value="1"/>
</dbReference>
<dbReference type="GO" id="GO:0006954">
    <property type="term" value="P:inflammatory response"/>
    <property type="evidence" value="ECO:0007669"/>
    <property type="project" value="UniProtKB-KW"/>
</dbReference>
<dbReference type="PANTHER" id="PTHR11929">
    <property type="entry name" value="ALPHA- 1,3 -FUCOSYLTRANSFERASE"/>
    <property type="match status" value="1"/>
</dbReference>
<dbReference type="Gene3D" id="3.40.50.11660">
    <property type="entry name" value="Glycosyl transferase family 10, C-terminal domain"/>
    <property type="match status" value="1"/>
</dbReference>
<name>A0AAV9R5P9_9TELE</name>
<comment type="catalytic activity">
    <reaction evidence="16">
        <text>an N-acetyl-alpha-neuraminyl-(2-&gt;3)-beta-D-galactosyl-(1-&gt;4)-N-acetyl-beta-D-glucosaminyl derivative + GDP-beta-L-fucose = an alpha-Neu5Ac-(2-&gt;3)-beta-D-Gal-(1-&gt;4)-[alpha-L-Fuc-(1-&gt;3)]-beta-D-GlcNAc derivative + GDP + H(+)</text>
        <dbReference type="Rhea" id="RHEA:56076"/>
        <dbReference type="ChEBI" id="CHEBI:15378"/>
        <dbReference type="ChEBI" id="CHEBI:57273"/>
        <dbReference type="ChEBI" id="CHEBI:58189"/>
        <dbReference type="ChEBI" id="CHEBI:136545"/>
        <dbReference type="ChEBI" id="CHEBI:139509"/>
    </reaction>
    <physiologicalReaction direction="left-to-right" evidence="16">
        <dbReference type="Rhea" id="RHEA:56077"/>
    </physiologicalReaction>
</comment>
<evidence type="ECO:0000256" key="13">
    <source>
        <dbReference type="ARBA" id="ARBA00029329"/>
    </source>
</evidence>
<evidence type="ECO:0000256" key="16">
    <source>
        <dbReference type="ARBA" id="ARBA00036481"/>
    </source>
</evidence>
<keyword evidence="11" id="KW-0325">Glycoprotein</keyword>
<feature type="compositionally biased region" description="Polar residues" evidence="19">
    <location>
        <begin position="8"/>
        <end position="34"/>
    </location>
</feature>
<comment type="similarity">
    <text evidence="3 18">Belongs to the glycosyltransferase 10 family.</text>
</comment>
<evidence type="ECO:0000256" key="9">
    <source>
        <dbReference type="ARBA" id="ARBA00023034"/>
    </source>
</evidence>
<dbReference type="InterPro" id="IPR031481">
    <property type="entry name" value="Glyco_tran_10_N"/>
</dbReference>
<evidence type="ECO:0000259" key="21">
    <source>
        <dbReference type="Pfam" id="PF17039"/>
    </source>
</evidence>
<keyword evidence="23" id="KW-1185">Reference proteome</keyword>
<evidence type="ECO:0000256" key="6">
    <source>
        <dbReference type="ARBA" id="ARBA00022692"/>
    </source>
</evidence>
<dbReference type="PANTHER" id="PTHR11929:SF132">
    <property type="entry name" value="ALPHA-(1,3)-FUCOSYLTRANSFERASE 4"/>
    <property type="match status" value="1"/>
</dbReference>
<evidence type="ECO:0000256" key="11">
    <source>
        <dbReference type="ARBA" id="ARBA00023180"/>
    </source>
</evidence>
<keyword evidence="10 18" id="KW-0472">Membrane</keyword>
<accession>A0AAV9R5P9</accession>
<keyword evidence="4 18" id="KW-0328">Glycosyltransferase</keyword>
<comment type="caution">
    <text evidence="22">The sequence shown here is derived from an EMBL/GenBank/DDBJ whole genome shotgun (WGS) entry which is preliminary data.</text>
</comment>
<feature type="region of interest" description="Disordered" evidence="19">
    <location>
        <begin position="1"/>
        <end position="34"/>
    </location>
</feature>
<feature type="domain" description="Fucosyltransferase N-terminal" evidence="21">
    <location>
        <begin position="123"/>
        <end position="229"/>
    </location>
</feature>
<dbReference type="EMBL" id="JAHHUM010002416">
    <property type="protein sequence ID" value="KAK5603677.1"/>
    <property type="molecule type" value="Genomic_DNA"/>
</dbReference>
<dbReference type="Pfam" id="PF00852">
    <property type="entry name" value="Glyco_transf_10"/>
    <property type="match status" value="1"/>
</dbReference>
<comment type="catalytic activity">
    <reaction evidence="14">
        <text>an alpha-Neu5Ac-(2-&gt;3)-beta-D-Gal-(1-&gt;4)-beta-D-GlcNAc6S derivative + GDP-beta-L-fucose = an alpha-Neu5Ac-(2-&gt;3)-beta-D-Gal-(1-&gt;4)-[alpha-L-Fuc-(1-&gt;3)]-beta-D-GlcNAc6S derivative + GDP + H(+)</text>
        <dbReference type="Rhea" id="RHEA:62004"/>
        <dbReference type="ChEBI" id="CHEBI:15378"/>
        <dbReference type="ChEBI" id="CHEBI:57273"/>
        <dbReference type="ChEBI" id="CHEBI:58189"/>
        <dbReference type="ChEBI" id="CHEBI:145344"/>
        <dbReference type="ChEBI" id="CHEBI:145345"/>
    </reaction>
    <physiologicalReaction direction="left-to-right" evidence="14">
        <dbReference type="Rhea" id="RHEA:62005"/>
    </physiologicalReaction>
</comment>
<keyword evidence="9 18" id="KW-0333">Golgi apparatus</keyword>
<evidence type="ECO:0000256" key="2">
    <source>
        <dbReference type="ARBA" id="ARBA00004922"/>
    </source>
</evidence>
<keyword evidence="7" id="KW-0735">Signal-anchor</keyword>
<dbReference type="Pfam" id="PF17039">
    <property type="entry name" value="Glyco_tran_10_N"/>
    <property type="match status" value="1"/>
</dbReference>
<dbReference type="GO" id="GO:0000139">
    <property type="term" value="C:Golgi membrane"/>
    <property type="evidence" value="ECO:0007669"/>
    <property type="project" value="UniProtKB-SubCell"/>
</dbReference>
<dbReference type="InterPro" id="IPR055270">
    <property type="entry name" value="Glyco_tran_10_C"/>
</dbReference>
<evidence type="ECO:0000256" key="17">
    <source>
        <dbReference type="ARBA" id="ARBA00046186"/>
    </source>
</evidence>
<sequence length="433" mass="49357">MLHPGSRCLSNPEKSPLSPSNSEQASQKAHSPVTESLTNLPRLHILGVLQSEWESMGVRAGWTPTGPSPRASRRTGVRRLCWERVLKRSCLSVCVAAVGFLLLLAICGLHLPDQGAPELPLSEVTLLIWTHPFGEYGALPDCLELYQVPGCTLTDDPQAYPEVEAVIIHHREITNGEAYLPPEPRPSRQKWIWMNYESPSHTSGLWFLEDVFNLTMSYRTDSDIFLPYGYLVPRARTATGGPGNGFTHQLSCSRHPRKGLVAWVISNWSATHARVGFYQQLRRFIRVDVFGRAGRPLERTSGSVVRLLRRYMFYLALENSQHTDYITEKLWNAVLAGAVPVVLGPSRQNYERFLPAEAFIHVEDFPTVKELARYLLKLRGDPARMRRHLEWRESYNLRQPRFWGEHYCTACRAVRSARGRTQTVADLRRWFNS</sequence>
<dbReference type="SUPFAM" id="SSF53756">
    <property type="entry name" value="UDP-Glycosyltransferase/glycogen phosphorylase"/>
    <property type="match status" value="1"/>
</dbReference>
<evidence type="ECO:0000256" key="3">
    <source>
        <dbReference type="ARBA" id="ARBA00008919"/>
    </source>
</evidence>
<feature type="domain" description="Fucosyltransferase C-terminal" evidence="20">
    <location>
        <begin position="257"/>
        <end position="430"/>
    </location>
</feature>
<evidence type="ECO:0000256" key="15">
    <source>
        <dbReference type="ARBA" id="ARBA00036234"/>
    </source>
</evidence>
<comment type="catalytic activity">
    <reaction evidence="13">
        <text>a beta-D-galactosyl-(1-&gt;4)-N-acetyl-beta-D-glucosaminyl derivative + GDP-beta-L-fucose = a beta-D-galactosyl-(1-&gt;4)-[alpha-L-fucosyl-(1-&gt;3)]-N-acetyl-beta-D-glucosaminyl derivative + GDP + H(+)</text>
        <dbReference type="Rhea" id="RHEA:14257"/>
        <dbReference type="ChEBI" id="CHEBI:15378"/>
        <dbReference type="ChEBI" id="CHEBI:57273"/>
        <dbReference type="ChEBI" id="CHEBI:58189"/>
        <dbReference type="ChEBI" id="CHEBI:133507"/>
        <dbReference type="ChEBI" id="CHEBI:137941"/>
        <dbReference type="EC" id="2.4.1.152"/>
    </reaction>
    <physiologicalReaction direction="left-to-right" evidence="13">
        <dbReference type="Rhea" id="RHEA:14258"/>
    </physiologicalReaction>
</comment>
<gene>
    <name evidence="22" type="ORF">CRENBAI_002757</name>
</gene>
<dbReference type="InterPro" id="IPR001503">
    <property type="entry name" value="Glyco_trans_10"/>
</dbReference>
<evidence type="ECO:0000313" key="22">
    <source>
        <dbReference type="EMBL" id="KAK5603677.1"/>
    </source>
</evidence>
<evidence type="ECO:0000256" key="5">
    <source>
        <dbReference type="ARBA" id="ARBA00022679"/>
    </source>
</evidence>
<keyword evidence="6 18" id="KW-0812">Transmembrane</keyword>
<keyword evidence="12" id="KW-0395">Inflammatory response</keyword>
<keyword evidence="5 18" id="KW-0808">Transferase</keyword>
<evidence type="ECO:0000313" key="23">
    <source>
        <dbReference type="Proteomes" id="UP001311232"/>
    </source>
</evidence>
<dbReference type="AlphaFoldDB" id="A0AAV9R5P9"/>
<protein>
    <recommendedName>
        <fullName evidence="18">Fucosyltransferase</fullName>
        <ecNumber evidence="18">2.4.1.-</ecNumber>
    </recommendedName>
</protein>
<comment type="function">
    <text evidence="17">Catalyzes alpha(1-&gt;3) linkage of fucosyl moiety transferred from GDP-beta-L-fucose to N-acetyl glucosamine (GlcNAc) within type 2 lactosamine (LacNAc, Gal-beta(1-&gt;4)GlcNAc) glycan attached to N- or O-linked glycoproteins. Robustly fucosylates nonsialylated distal LacNAc unit of the polylactosamine chain to form Lewis X antigen (CD15), a glycan determinant known to mediate important cellular functions in development and immunity. Fucosylates with lower efficiency sialylated LacNAc acceptors to form sialyl Lewis X and 6-sulfo sialyl Lewis X determinants that serve as recognition epitopes for C-type lectins. Together with FUT7 contributes to SELE, SELL and SELP selectin ligand biosynthesis and selectin-dependent lymphocyte homing, leukocyte migration and blood leukocyte homeostasis. In a cell type specific manner, may also fucosylate the internal LacNAc unit of the polylactosamine chain to form VIM-2 antigen that serves as recognition epitope for SELE.</text>
</comment>
<comment type="catalytic activity">
    <reaction evidence="15">
        <text>an alpha-Neu5Ac-(2-&gt;3)-beta-D-Gal-(1-&gt;4)-beta-D-GlcNAc-(1-&gt;3)-beta-D-Gal-(1-&gt;4)-beta-D-GlcNAc derivative + GDP-beta-L-fucose = an alpha-Neu5Ac-(2-&gt;3)-beta-D-Gal-(1-&gt;4)-beta-D-GlcNAc-(1-&gt;3)-beta-D-Gal-(1-&gt;4)-[alpha-L-Fuc-(1-&gt;3)]-beta-D-GlcNAc derivative + GDP + H(+)</text>
        <dbReference type="Rhea" id="RHEA:68044"/>
        <dbReference type="ChEBI" id="CHEBI:15378"/>
        <dbReference type="ChEBI" id="CHEBI:57273"/>
        <dbReference type="ChEBI" id="CHEBI:58189"/>
        <dbReference type="ChEBI" id="CHEBI:145343"/>
        <dbReference type="ChEBI" id="CHEBI:176900"/>
    </reaction>
    <physiologicalReaction direction="left-to-right" evidence="15">
        <dbReference type="Rhea" id="RHEA:68045"/>
    </physiologicalReaction>
</comment>
<evidence type="ECO:0000256" key="10">
    <source>
        <dbReference type="ARBA" id="ARBA00023136"/>
    </source>
</evidence>
<evidence type="ECO:0000256" key="18">
    <source>
        <dbReference type="RuleBase" id="RU003832"/>
    </source>
</evidence>
<comment type="subcellular location">
    <subcellularLocation>
        <location evidence="1">Golgi apparatus membrane</location>
        <topology evidence="1">Single-pass type II membrane protein</topology>
    </subcellularLocation>
    <subcellularLocation>
        <location evidence="18">Golgi apparatus</location>
        <location evidence="18">Golgi stack membrane</location>
        <topology evidence="18">Single-pass type II membrane protein</topology>
    </subcellularLocation>
</comment>
<comment type="pathway">
    <text evidence="2">Protein modification; protein glycosylation.</text>
</comment>
<keyword evidence="8 18" id="KW-1133">Transmembrane helix</keyword>
<evidence type="ECO:0000256" key="14">
    <source>
        <dbReference type="ARBA" id="ARBA00035849"/>
    </source>
</evidence>
<dbReference type="GO" id="GO:0017083">
    <property type="term" value="F:4-galactosyl-N-acetylglucosaminide 3-alpha-L-fucosyltransferase activity"/>
    <property type="evidence" value="ECO:0007669"/>
    <property type="project" value="UniProtKB-EC"/>
</dbReference>
<dbReference type="EC" id="2.4.1.-" evidence="18"/>
<evidence type="ECO:0000256" key="4">
    <source>
        <dbReference type="ARBA" id="ARBA00022676"/>
    </source>
</evidence>
<evidence type="ECO:0000256" key="1">
    <source>
        <dbReference type="ARBA" id="ARBA00004323"/>
    </source>
</evidence>
<dbReference type="InterPro" id="IPR038577">
    <property type="entry name" value="GT10-like_C_sf"/>
</dbReference>
<dbReference type="Proteomes" id="UP001311232">
    <property type="component" value="Unassembled WGS sequence"/>
</dbReference>
<proteinExistence type="inferred from homology"/>
<organism evidence="22 23">
    <name type="scientific">Crenichthys baileyi</name>
    <name type="common">White River springfish</name>
    <dbReference type="NCBI Taxonomy" id="28760"/>
    <lineage>
        <taxon>Eukaryota</taxon>
        <taxon>Metazoa</taxon>
        <taxon>Chordata</taxon>
        <taxon>Craniata</taxon>
        <taxon>Vertebrata</taxon>
        <taxon>Euteleostomi</taxon>
        <taxon>Actinopterygii</taxon>
        <taxon>Neopterygii</taxon>
        <taxon>Teleostei</taxon>
        <taxon>Neoteleostei</taxon>
        <taxon>Acanthomorphata</taxon>
        <taxon>Ovalentaria</taxon>
        <taxon>Atherinomorphae</taxon>
        <taxon>Cyprinodontiformes</taxon>
        <taxon>Goodeidae</taxon>
        <taxon>Crenichthys</taxon>
    </lineage>
</organism>
<evidence type="ECO:0000256" key="12">
    <source>
        <dbReference type="ARBA" id="ARBA00023198"/>
    </source>
</evidence>
<dbReference type="GO" id="GO:0032580">
    <property type="term" value="C:Golgi cisterna membrane"/>
    <property type="evidence" value="ECO:0007669"/>
    <property type="project" value="UniProtKB-SubCell"/>
</dbReference>
<evidence type="ECO:0000256" key="19">
    <source>
        <dbReference type="SAM" id="MobiDB-lite"/>
    </source>
</evidence>
<evidence type="ECO:0000256" key="8">
    <source>
        <dbReference type="ARBA" id="ARBA00022989"/>
    </source>
</evidence>
<feature type="transmembrane region" description="Helical" evidence="18">
    <location>
        <begin position="89"/>
        <end position="111"/>
    </location>
</feature>
<evidence type="ECO:0000256" key="7">
    <source>
        <dbReference type="ARBA" id="ARBA00022968"/>
    </source>
</evidence>
<reference evidence="22 23" key="1">
    <citation type="submission" date="2021-06" db="EMBL/GenBank/DDBJ databases">
        <authorList>
            <person name="Palmer J.M."/>
        </authorList>
    </citation>
    <scope>NUCLEOTIDE SEQUENCE [LARGE SCALE GENOMIC DNA]</scope>
    <source>
        <strain evidence="22 23">MEX-2019</strain>
        <tissue evidence="22">Muscle</tissue>
    </source>
</reference>
<evidence type="ECO:0000259" key="20">
    <source>
        <dbReference type="Pfam" id="PF00852"/>
    </source>
</evidence>